<dbReference type="OrthoDB" id="8641791at2"/>
<keyword evidence="1" id="KW-1133">Transmembrane helix</keyword>
<dbReference type="STRING" id="68895.RR42_s1359"/>
<feature type="transmembrane region" description="Helical" evidence="1">
    <location>
        <begin position="193"/>
        <end position="210"/>
    </location>
</feature>
<feature type="transmembrane region" description="Helical" evidence="1">
    <location>
        <begin position="315"/>
        <end position="334"/>
    </location>
</feature>
<feature type="transmembrane region" description="Helical" evidence="1">
    <location>
        <begin position="406"/>
        <end position="423"/>
    </location>
</feature>
<sequence>MQHEAVIGAAHWIYLAGVAVIVLTMILRANVVVPSILGTFLVVFALTGSPVSALGGIFSASLVAAKELFNIFLVIAFMTALLNSLKTLRSDIRMVEPFRVVMKNGHSAFFILAGITYVISLFFWPTPAVPLVSAILLPAAIAAGLPPLAGAMAIAIAGQGMALSSDYVIGVAPGISAKAAGAAVSAVVVADRALVLSIITGAIALTLAYLSMRKHIVPASGALLTHWQARAGGAVEKPEHAGTFDKAEIARGTEHDEPLVTDANIERSLAMVALRRVKWSKCFAVVTPLAFLAVVAVMVLPKMGSALPELKGGDAAALVGGVAALLMMLATLAAEGPRKMLDVCPEHITDGFVFAFKAMGSVLPIAGFFFVGAGETAAQILGVSADKAPSLLFELIQAYQHMIPDNHVLVAFGVLLVGMITGIDGSGFAGLPLTGTLAGALGPVVGFDSATLAAIGQMGAVWTGGGTLIAWSSLIAVAGFARVPVLDAVRALLLPVLIGLCVSTVCAMFLWR</sequence>
<feature type="transmembrane region" description="Helical" evidence="1">
    <location>
        <begin position="167"/>
        <end position="187"/>
    </location>
</feature>
<dbReference type="Proteomes" id="UP000031843">
    <property type="component" value="Chromosome secondary"/>
</dbReference>
<name>A0A0C4YBI2_9BURK</name>
<feature type="transmembrane region" description="Helical" evidence="1">
    <location>
        <begin position="106"/>
        <end position="125"/>
    </location>
</feature>
<feature type="transmembrane region" description="Helical" evidence="1">
    <location>
        <begin position="282"/>
        <end position="303"/>
    </location>
</feature>
<dbReference type="AlphaFoldDB" id="A0A0C4YBI2"/>
<feature type="transmembrane region" description="Helical" evidence="1">
    <location>
        <begin position="492"/>
        <end position="511"/>
    </location>
</feature>
<reference evidence="2 3" key="1">
    <citation type="journal article" date="2015" name="Genome Announc.">
        <title>Complete Genome Sequence of Cupriavidus basilensis 4G11, Isolated from the Oak Ridge Field Research Center Site.</title>
        <authorList>
            <person name="Ray J."/>
            <person name="Waters R.J."/>
            <person name="Skerker J.M."/>
            <person name="Kuehl J.V."/>
            <person name="Price M.N."/>
            <person name="Huang J."/>
            <person name="Chakraborty R."/>
            <person name="Arkin A.P."/>
            <person name="Deutschbauer A."/>
        </authorList>
    </citation>
    <scope>NUCLEOTIDE SEQUENCE [LARGE SCALE GENOMIC DNA]</scope>
    <source>
        <strain evidence="2">4G11</strain>
    </source>
</reference>
<protein>
    <submittedName>
        <fullName evidence="2">Membrane protein</fullName>
    </submittedName>
</protein>
<organism evidence="2 3">
    <name type="scientific">Cupriavidus basilensis</name>
    <dbReference type="NCBI Taxonomy" id="68895"/>
    <lineage>
        <taxon>Bacteria</taxon>
        <taxon>Pseudomonadati</taxon>
        <taxon>Pseudomonadota</taxon>
        <taxon>Betaproteobacteria</taxon>
        <taxon>Burkholderiales</taxon>
        <taxon>Burkholderiaceae</taxon>
        <taxon>Cupriavidus</taxon>
    </lineage>
</organism>
<keyword evidence="3" id="KW-1185">Reference proteome</keyword>
<dbReference type="RefSeq" id="WP_043354611.1">
    <property type="nucleotide sequence ID" value="NZ_CP010537.1"/>
</dbReference>
<feature type="transmembrane region" description="Helical" evidence="1">
    <location>
        <begin position="6"/>
        <end position="27"/>
    </location>
</feature>
<keyword evidence="1" id="KW-0472">Membrane</keyword>
<feature type="transmembrane region" description="Helical" evidence="1">
    <location>
        <begin position="39"/>
        <end position="62"/>
    </location>
</feature>
<feature type="transmembrane region" description="Helical" evidence="1">
    <location>
        <begin position="131"/>
        <end position="155"/>
    </location>
</feature>
<accession>A0A0C4YBI2</accession>
<dbReference type="KEGG" id="cbw:RR42_s1359"/>
<keyword evidence="1" id="KW-0812">Transmembrane</keyword>
<proteinExistence type="predicted"/>
<gene>
    <name evidence="2" type="ORF">RR42_s1359</name>
</gene>
<evidence type="ECO:0000313" key="2">
    <source>
        <dbReference type="EMBL" id="AJG22947.1"/>
    </source>
</evidence>
<dbReference type="EMBL" id="CP010537">
    <property type="protein sequence ID" value="AJG22947.1"/>
    <property type="molecule type" value="Genomic_DNA"/>
</dbReference>
<feature type="transmembrane region" description="Helical" evidence="1">
    <location>
        <begin position="68"/>
        <end position="85"/>
    </location>
</feature>
<feature type="transmembrane region" description="Helical" evidence="1">
    <location>
        <begin position="459"/>
        <end position="480"/>
    </location>
</feature>
<evidence type="ECO:0000313" key="3">
    <source>
        <dbReference type="Proteomes" id="UP000031843"/>
    </source>
</evidence>
<evidence type="ECO:0000256" key="1">
    <source>
        <dbReference type="SAM" id="Phobius"/>
    </source>
</evidence>